<keyword evidence="2" id="KW-0964">Secreted</keyword>
<accession>A0A1A8DE12</accession>
<dbReference type="EMBL" id="HAEA01002664">
    <property type="protein sequence ID" value="SBQ31144.1"/>
    <property type="molecule type" value="Transcribed_RNA"/>
</dbReference>
<proteinExistence type="predicted"/>
<evidence type="ECO:0008006" key="6">
    <source>
        <dbReference type="Google" id="ProtNLM"/>
    </source>
</evidence>
<name>A0A1A8DE12_NOTKA</name>
<keyword evidence="3" id="KW-0732">Signal</keyword>
<dbReference type="PANTHER" id="PTHR11967">
    <property type="entry name" value="ALPHA-1-ACID GLYCOPROTEIN"/>
    <property type="match status" value="1"/>
</dbReference>
<organism evidence="5">
    <name type="scientific">Nothobranchius kadleci</name>
    <name type="common">African annual killifish</name>
    <dbReference type="NCBI Taxonomy" id="1051664"/>
    <lineage>
        <taxon>Eukaryota</taxon>
        <taxon>Metazoa</taxon>
        <taxon>Chordata</taxon>
        <taxon>Craniata</taxon>
        <taxon>Vertebrata</taxon>
        <taxon>Euteleostomi</taxon>
        <taxon>Actinopterygii</taxon>
        <taxon>Neopterygii</taxon>
        <taxon>Teleostei</taxon>
        <taxon>Neoteleostei</taxon>
        <taxon>Acanthomorphata</taxon>
        <taxon>Ovalentaria</taxon>
        <taxon>Atherinomorphae</taxon>
        <taxon>Cyprinodontiformes</taxon>
        <taxon>Nothobranchiidae</taxon>
        <taxon>Nothobranchius</taxon>
    </lineage>
</organism>
<dbReference type="AlphaFoldDB" id="A0A1A8DE12"/>
<evidence type="ECO:0000256" key="1">
    <source>
        <dbReference type="ARBA" id="ARBA00004613"/>
    </source>
</evidence>
<reference evidence="5" key="2">
    <citation type="submission" date="2016-06" db="EMBL/GenBank/DDBJ databases">
        <title>The genome of a short-lived fish provides insights into sex chromosome evolution and the genetic control of aging.</title>
        <authorList>
            <person name="Reichwald K."/>
            <person name="Felder M."/>
            <person name="Petzold A."/>
            <person name="Koch P."/>
            <person name="Groth M."/>
            <person name="Platzer M."/>
        </authorList>
    </citation>
    <scope>NUCLEOTIDE SEQUENCE</scope>
    <source>
        <tissue evidence="5">Brain</tissue>
    </source>
</reference>
<protein>
    <recommendedName>
        <fullName evidence="6">Apolipoprotein M</fullName>
    </recommendedName>
</protein>
<keyword evidence="4" id="KW-0325">Glycoprotein</keyword>
<evidence type="ECO:0000313" key="5">
    <source>
        <dbReference type="EMBL" id="SBQ31144.1"/>
    </source>
</evidence>
<comment type="subcellular location">
    <subcellularLocation>
        <location evidence="1">Secreted</location>
    </subcellularLocation>
</comment>
<reference evidence="5" key="1">
    <citation type="submission" date="2016-05" db="EMBL/GenBank/DDBJ databases">
        <authorList>
            <person name="Lavstsen T."/>
            <person name="Jespersen J.S."/>
        </authorList>
    </citation>
    <scope>NUCLEOTIDE SEQUENCE</scope>
    <source>
        <tissue evidence="5">Brain</tissue>
    </source>
</reference>
<evidence type="ECO:0000256" key="2">
    <source>
        <dbReference type="ARBA" id="ARBA00022525"/>
    </source>
</evidence>
<dbReference type="CDD" id="cd19415">
    <property type="entry name" value="lipocalin_ApoM_AGP"/>
    <property type="match status" value="1"/>
</dbReference>
<evidence type="ECO:0000256" key="4">
    <source>
        <dbReference type="ARBA" id="ARBA00023180"/>
    </source>
</evidence>
<dbReference type="GO" id="GO:0005576">
    <property type="term" value="C:extracellular region"/>
    <property type="evidence" value="ECO:0007669"/>
    <property type="project" value="UniProtKB-SubCell"/>
</dbReference>
<dbReference type="PANTHER" id="PTHR11967:SF2">
    <property type="entry name" value="ALPHA-1-ACID GLYCOPROTEIN 1"/>
    <property type="match status" value="1"/>
</dbReference>
<sequence>MSPSRLPLPPRLCLPRLKHNYFFCLTAWRENKPVSEGFCNRLRNIMALLVIGLLLALSSLTAASAPDCKDLVKPFMPDDPKLVFGKWVYALGAGDPPPYHKALETLKSSWIHLTPTSSDLLVTLRWGDHCFNRCIFGEVNATVSGLTTTFSKNLSNHKGQLLQTCSDCLLWTDTFRNGDVTGRYILQFTRTGKVEPKDVEIFKKQAECLNFPKNFHSYDGKVELCPDENENAE</sequence>
<gene>
    <name evidence="5" type="primary">OLA.20275</name>
</gene>
<dbReference type="SUPFAM" id="SSF50814">
    <property type="entry name" value="Lipocalins"/>
    <property type="match status" value="1"/>
</dbReference>
<dbReference type="InterPro" id="IPR012674">
    <property type="entry name" value="Calycin"/>
</dbReference>
<evidence type="ECO:0000256" key="3">
    <source>
        <dbReference type="ARBA" id="ARBA00022729"/>
    </source>
</evidence>
<dbReference type="Gene3D" id="2.40.128.20">
    <property type="match status" value="1"/>
</dbReference>
<dbReference type="EMBL" id="HADZ01005639">
    <property type="protein sequence ID" value="SBP69580.1"/>
    <property type="molecule type" value="Transcribed_RNA"/>
</dbReference>